<evidence type="ECO:0000313" key="3">
    <source>
        <dbReference type="Proteomes" id="UP001195724"/>
    </source>
</evidence>
<proteinExistence type="predicted"/>
<dbReference type="EMBL" id="JAFBCL010000001">
    <property type="protein sequence ID" value="MBM7814872.1"/>
    <property type="molecule type" value="Genomic_DNA"/>
</dbReference>
<dbReference type="Gene3D" id="3.90.1200.10">
    <property type="match status" value="1"/>
</dbReference>
<dbReference type="InterPro" id="IPR011009">
    <property type="entry name" value="Kinase-like_dom_sf"/>
</dbReference>
<reference evidence="2 3" key="1">
    <citation type="submission" date="2021-01" db="EMBL/GenBank/DDBJ databases">
        <title>Sequencing the genomes of 1000 actinobacteria strains.</title>
        <authorList>
            <person name="Klenk H.-P."/>
        </authorList>
    </citation>
    <scope>NUCLEOTIDE SEQUENCE [LARGE SCALE GENOMIC DNA]</scope>
    <source>
        <strain evidence="2 3">DSM 44581</strain>
    </source>
</reference>
<evidence type="ECO:0000259" key="1">
    <source>
        <dbReference type="Pfam" id="PF01636"/>
    </source>
</evidence>
<evidence type="ECO:0000313" key="2">
    <source>
        <dbReference type="EMBL" id="MBM7814872.1"/>
    </source>
</evidence>
<protein>
    <recommendedName>
        <fullName evidence="1">Aminoglycoside phosphotransferase domain-containing protein</fullName>
    </recommendedName>
</protein>
<dbReference type="SUPFAM" id="SSF56112">
    <property type="entry name" value="Protein kinase-like (PK-like)"/>
    <property type="match status" value="1"/>
</dbReference>
<comment type="caution">
    <text evidence="2">The sequence shown here is derived from an EMBL/GenBank/DDBJ whole genome shotgun (WGS) entry which is preliminary data.</text>
</comment>
<feature type="domain" description="Aminoglycoside phosphotransferase" evidence="1">
    <location>
        <begin position="117"/>
        <end position="174"/>
    </location>
</feature>
<dbReference type="RefSeq" id="WP_239562384.1">
    <property type="nucleotide sequence ID" value="NZ_JAFBCL010000001.1"/>
</dbReference>
<accession>A0ABS2SF26</accession>
<dbReference type="Proteomes" id="UP001195724">
    <property type="component" value="Unassembled WGS sequence"/>
</dbReference>
<organism evidence="2 3">
    <name type="scientific">Saccharothrix algeriensis</name>
    <dbReference type="NCBI Taxonomy" id="173560"/>
    <lineage>
        <taxon>Bacteria</taxon>
        <taxon>Bacillati</taxon>
        <taxon>Actinomycetota</taxon>
        <taxon>Actinomycetes</taxon>
        <taxon>Pseudonocardiales</taxon>
        <taxon>Pseudonocardiaceae</taxon>
        <taxon>Saccharothrix</taxon>
    </lineage>
</organism>
<dbReference type="InterPro" id="IPR002575">
    <property type="entry name" value="Aminoglycoside_PTrfase"/>
</dbReference>
<sequence>MSTGSSGQAVEQVLTGGLNEVVRVGDTVRRRRGPWSERVTALVRHLERVGFRQAPRFIRAEGDFEVLEFLPGEVGSYPLTPAARSTTALVSAARLLRGYHDATADIATSMPGGWMLADHEPAEVICHGDFAPYNCVLRGEEVVGLIDFDTAHPGPRSRDLGYAVYRFAPLTDPANEDGFGTVGEQAARAGLFCDSYGLTDPAARAAVITAAVDRLRDLVEHMRAQAAAGHEGFAAHVADGHDELYLRDIAHIEANAAAFAAAPAG</sequence>
<dbReference type="Pfam" id="PF01636">
    <property type="entry name" value="APH"/>
    <property type="match status" value="1"/>
</dbReference>
<keyword evidence="3" id="KW-1185">Reference proteome</keyword>
<gene>
    <name evidence="2" type="ORF">JOE68_005737</name>
</gene>
<name>A0ABS2SF26_9PSEU</name>